<protein>
    <recommendedName>
        <fullName evidence="8">Actin-like protein 6B</fullName>
    </recommendedName>
</protein>
<dbReference type="STRING" id="77166.J3JYW6"/>
<reference evidence="6 7" key="2">
    <citation type="journal article" date="2013" name="Genome Biol.">
        <title>Draft genome of the mountain pine beetle, Dendroctonus ponderosae Hopkins, a major forest pest.</title>
        <authorList>
            <person name="Keeling C.I."/>
            <person name="Yuen M.M."/>
            <person name="Liao N.Y."/>
            <person name="Docking T.R."/>
            <person name="Chan S.K."/>
            <person name="Taylor G.A."/>
            <person name="Palmquist D.L."/>
            <person name="Jackman S.D."/>
            <person name="Nguyen A."/>
            <person name="Li M."/>
            <person name="Henderson H."/>
            <person name="Janes J.K."/>
            <person name="Zhao Y."/>
            <person name="Pandoh P."/>
            <person name="Moore R."/>
            <person name="Sperling F.A."/>
            <person name="Huber D.P."/>
            <person name="Birol I."/>
            <person name="Jones S.J."/>
            <person name="Bohlmann J."/>
        </authorList>
    </citation>
    <scope>NUCLEOTIDE SEQUENCE</scope>
</reference>
<dbReference type="EnsemblMetazoa" id="XM_019910147.1">
    <property type="protein sequence ID" value="XP_019765706.1"/>
    <property type="gene ID" value="LOC109541319"/>
</dbReference>
<dbReference type="Proteomes" id="UP000019118">
    <property type="component" value="Unassembled WGS sequence"/>
</dbReference>
<dbReference type="PRINTS" id="PR00190">
    <property type="entry name" value="ACTIN"/>
</dbReference>
<dbReference type="Proteomes" id="UP000030742">
    <property type="component" value="Unassembled WGS sequence"/>
</dbReference>
<dbReference type="OMA" id="MTEAPWN"/>
<dbReference type="FunFam" id="3.90.640.10:FF:000043">
    <property type="entry name" value="AGAP008687-PA-like protein"/>
    <property type="match status" value="1"/>
</dbReference>
<reference evidence="2" key="1">
    <citation type="journal article" date="2012" name="Insect Biochem. Mol. Biol.">
        <title>Transcriptome and full-length cDNA resources for the mountain pine beetle, Dendroctonus ponderosae Hopkins, a major insect pest of pine forests.</title>
        <authorList>
            <person name="Keeling C.I."/>
            <person name="Henderson H."/>
            <person name="Li M."/>
            <person name="Yuen M."/>
            <person name="Clark E.L."/>
            <person name="Fraser J.D."/>
            <person name="Huber D.P."/>
            <person name="Liao N.Y."/>
            <person name="Roderick Docking T."/>
            <person name="Birol I."/>
            <person name="Chan S.K."/>
            <person name="Taylor G.A."/>
            <person name="Palmquist D."/>
            <person name="Jones S.J."/>
            <person name="Bohlmann J."/>
        </authorList>
    </citation>
    <scope>NUCLEOTIDE SEQUENCE</scope>
    <source>
        <tissue evidence="2">Heads</tissue>
    </source>
</reference>
<evidence type="ECO:0000313" key="5">
    <source>
        <dbReference type="EnsemblMetazoa" id="XP_019765706.1"/>
    </source>
</evidence>
<dbReference type="HOGENOM" id="CLU_027965_6_0_1"/>
<evidence type="ECO:0000313" key="2">
    <source>
        <dbReference type="EMBL" id="AEE63404.1"/>
    </source>
</evidence>
<dbReference type="OrthoDB" id="5132116at2759"/>
<evidence type="ECO:0000313" key="4">
    <source>
        <dbReference type="EMBL" id="ERL94065.1"/>
    </source>
</evidence>
<evidence type="ECO:0008006" key="8">
    <source>
        <dbReference type="Google" id="ProtNLM"/>
    </source>
</evidence>
<comment type="similarity">
    <text evidence="1">Belongs to the actin family.</text>
</comment>
<evidence type="ECO:0000313" key="3">
    <source>
        <dbReference type="EMBL" id="ENN73982.1"/>
    </source>
</evidence>
<dbReference type="PANTHER" id="PTHR11937">
    <property type="entry name" value="ACTIN"/>
    <property type="match status" value="1"/>
</dbReference>
<keyword evidence="6" id="KW-1185">Reference proteome</keyword>
<dbReference type="AlphaFoldDB" id="J3JYW6"/>
<dbReference type="EMBL" id="KB741087">
    <property type="protein sequence ID" value="ENN73982.1"/>
    <property type="molecule type" value="Genomic_DNA"/>
</dbReference>
<dbReference type="Gene3D" id="3.90.640.10">
    <property type="entry name" value="Actin, Chain A, domain 4"/>
    <property type="match status" value="1"/>
</dbReference>
<dbReference type="SMART" id="SM00268">
    <property type="entry name" value="ACTIN"/>
    <property type="match status" value="1"/>
</dbReference>
<reference evidence="5" key="3">
    <citation type="submission" date="2024-08" db="UniProtKB">
        <authorList>
            <consortium name="EnsemblMetazoa"/>
        </authorList>
    </citation>
    <scope>IDENTIFICATION</scope>
</reference>
<dbReference type="EMBL" id="BT128447">
    <property type="protein sequence ID" value="AEE63404.1"/>
    <property type="molecule type" value="mRNA"/>
</dbReference>
<dbReference type="SUPFAM" id="SSF53067">
    <property type="entry name" value="Actin-like ATPase domain"/>
    <property type="match status" value="2"/>
</dbReference>
<dbReference type="Gene3D" id="3.30.420.40">
    <property type="match status" value="2"/>
</dbReference>
<organism evidence="2">
    <name type="scientific">Dendroctonus ponderosae</name>
    <name type="common">Mountain pine beetle</name>
    <dbReference type="NCBI Taxonomy" id="77166"/>
    <lineage>
        <taxon>Eukaryota</taxon>
        <taxon>Metazoa</taxon>
        <taxon>Ecdysozoa</taxon>
        <taxon>Arthropoda</taxon>
        <taxon>Hexapoda</taxon>
        <taxon>Insecta</taxon>
        <taxon>Pterygota</taxon>
        <taxon>Neoptera</taxon>
        <taxon>Endopterygota</taxon>
        <taxon>Coleoptera</taxon>
        <taxon>Polyphaga</taxon>
        <taxon>Cucujiformia</taxon>
        <taxon>Curculionidae</taxon>
        <taxon>Scolytinae</taxon>
        <taxon>Dendroctonus</taxon>
    </lineage>
</organism>
<sequence>MSTGMLYGGDEIGALVFDPGHHSLRVGYAQEDTPKAEIPAVVGVAPDESFKVEPEVKTEDGNVSSKPSQNKYYIDTTFLHVPRANMELHSYMKDGMIENWDMFEKILDYSYEKIIQSESQYHPVLFSESPWNQRQKREKLTEIMFEKYKVPAFFLVKNAALAAFANGRATALVIDSGATHTSAVPVLDGYVISNAVVKSPLGGDYLILRAREMLDSLKIDLTPAALISAKDVVREKDIPRCTRKKLNFQPSNSWMTYMMKRTVQDFQQTVLQVAESPYDERFVSNIPSVHYEFPSGYHQDFGNERFKLAEGLFDHAMLGAGHIAATSAGMCDVDIRPALYSSVVLTGGNSLVQGFSDRLSRDLQSRTPGSMKLKMIAANGTVERRFGAWVGGSILASIGTFQQMWMSMQEYQESGKSQIDRKCP</sequence>
<dbReference type="EMBL" id="KB632378">
    <property type="protein sequence ID" value="ERL94065.1"/>
    <property type="molecule type" value="Genomic_DNA"/>
</dbReference>
<dbReference type="InterPro" id="IPR043129">
    <property type="entry name" value="ATPase_NBD"/>
</dbReference>
<evidence type="ECO:0000313" key="7">
    <source>
        <dbReference type="Proteomes" id="UP000030742"/>
    </source>
</evidence>
<accession>J3JYW6</accession>
<evidence type="ECO:0000313" key="6">
    <source>
        <dbReference type="Proteomes" id="UP000019118"/>
    </source>
</evidence>
<proteinExistence type="evidence at transcript level"/>
<dbReference type="InterPro" id="IPR004000">
    <property type="entry name" value="Actin"/>
</dbReference>
<dbReference type="Gene3D" id="2.30.36.70">
    <property type="entry name" value="Actin, Chain A, domain 2"/>
    <property type="match status" value="1"/>
</dbReference>
<evidence type="ECO:0000256" key="1">
    <source>
        <dbReference type="RuleBase" id="RU000487"/>
    </source>
</evidence>
<gene>
    <name evidence="5" type="primary">109541319</name>
    <name evidence="4" type="ORF">D910_11348</name>
    <name evidence="3" type="ORF">YQE_09437</name>
</gene>
<name>J3JYW6_DENPD</name>
<dbReference type="Pfam" id="PF00022">
    <property type="entry name" value="Actin"/>
    <property type="match status" value="1"/>
</dbReference>
<dbReference type="CDD" id="cd13395">
    <property type="entry name" value="ASKHA_NBD_Arp4_ACTL6-like"/>
    <property type="match status" value="1"/>
</dbReference>
<dbReference type="KEGG" id="dpa:109541319"/>